<protein>
    <submittedName>
        <fullName evidence="5">Fe(3+) ABC transporter substrate-binding protein</fullName>
    </submittedName>
</protein>
<dbReference type="GO" id="GO:0046872">
    <property type="term" value="F:metal ion binding"/>
    <property type="evidence" value="ECO:0007669"/>
    <property type="project" value="UniProtKB-KW"/>
</dbReference>
<dbReference type="PANTHER" id="PTHR30006">
    <property type="entry name" value="THIAMINE-BINDING PERIPLASMIC PROTEIN-RELATED"/>
    <property type="match status" value="1"/>
</dbReference>
<dbReference type="PROSITE" id="PS51318">
    <property type="entry name" value="TAT"/>
    <property type="match status" value="1"/>
</dbReference>
<accession>A0A1D8TWL0</accession>
<feature type="binding site" evidence="4">
    <location>
        <position position="232"/>
    </location>
    <ligand>
        <name>Fe cation</name>
        <dbReference type="ChEBI" id="CHEBI:24875"/>
    </ligand>
</feature>
<gene>
    <name evidence="5" type="ORF">BJP34_23720</name>
</gene>
<dbReference type="AlphaFoldDB" id="A0A1D8TWL0"/>
<dbReference type="Pfam" id="PF13416">
    <property type="entry name" value="SBP_bac_8"/>
    <property type="match status" value="1"/>
</dbReference>
<feature type="binding site" evidence="4">
    <location>
        <position position="231"/>
    </location>
    <ligand>
        <name>Fe cation</name>
        <dbReference type="ChEBI" id="CHEBI:24875"/>
    </ligand>
</feature>
<keyword evidence="3" id="KW-0732">Signal</keyword>
<reference evidence="6" key="1">
    <citation type="submission" date="2016-10" db="EMBL/GenBank/DDBJ databases">
        <title>Comparative genomics uncovers the prolific and rare metabolic potential of the cyanobacterial genus Moorea.</title>
        <authorList>
            <person name="Leao T."/>
            <person name="Castelao G."/>
            <person name="Korobeynikov A."/>
            <person name="Monroe E.A."/>
            <person name="Podell S."/>
            <person name="Glukhov E."/>
            <person name="Allen E."/>
            <person name="Gerwick W.H."/>
            <person name="Gerwick L."/>
        </authorList>
    </citation>
    <scope>NUCLEOTIDE SEQUENCE [LARGE SCALE GENOMIC DNA]</scope>
    <source>
        <strain evidence="6">PAL-8-15-08-1</strain>
    </source>
</reference>
<dbReference type="InterPro" id="IPR006059">
    <property type="entry name" value="SBP"/>
</dbReference>
<dbReference type="PIRSF" id="PIRSF002825">
    <property type="entry name" value="CfbpA"/>
    <property type="match status" value="1"/>
</dbReference>
<dbReference type="GO" id="GO:0030288">
    <property type="term" value="C:outer membrane-bounded periplasmic space"/>
    <property type="evidence" value="ECO:0007669"/>
    <property type="project" value="TreeGrafter"/>
</dbReference>
<keyword evidence="2" id="KW-0410">Iron transport</keyword>
<dbReference type="STRING" id="1458985.BJP34_23720"/>
<dbReference type="KEGG" id="mpro:BJP34_23720"/>
<keyword evidence="4" id="KW-0479">Metal-binding</keyword>
<evidence type="ECO:0000313" key="5">
    <source>
        <dbReference type="EMBL" id="AOX02040.1"/>
    </source>
</evidence>
<organism evidence="5 6">
    <name type="scientific">Moorena producens PAL-8-15-08-1</name>
    <dbReference type="NCBI Taxonomy" id="1458985"/>
    <lineage>
        <taxon>Bacteria</taxon>
        <taxon>Bacillati</taxon>
        <taxon>Cyanobacteriota</taxon>
        <taxon>Cyanophyceae</taxon>
        <taxon>Coleofasciculales</taxon>
        <taxon>Coleofasciculaceae</taxon>
        <taxon>Moorena</taxon>
    </lineage>
</organism>
<evidence type="ECO:0000256" key="3">
    <source>
        <dbReference type="ARBA" id="ARBA00022729"/>
    </source>
</evidence>
<dbReference type="Gene3D" id="3.40.190.10">
    <property type="entry name" value="Periplasmic binding protein-like II"/>
    <property type="match status" value="2"/>
</dbReference>
<keyword evidence="4" id="KW-0408">Iron</keyword>
<dbReference type="CDD" id="cd13542">
    <property type="entry name" value="PBP2_FutA1_ilke"/>
    <property type="match status" value="1"/>
</dbReference>
<dbReference type="GO" id="GO:0006826">
    <property type="term" value="P:iron ion transport"/>
    <property type="evidence" value="ECO:0007669"/>
    <property type="project" value="UniProtKB-KW"/>
</dbReference>
<dbReference type="Proteomes" id="UP000177870">
    <property type="component" value="Chromosome"/>
</dbReference>
<evidence type="ECO:0000256" key="1">
    <source>
        <dbReference type="ARBA" id="ARBA00008520"/>
    </source>
</evidence>
<name>A0A1D8TWL0_9CYAN</name>
<keyword evidence="2" id="KW-0406">Ion transport</keyword>
<dbReference type="InterPro" id="IPR026045">
    <property type="entry name" value="Ferric-bd"/>
</dbReference>
<proteinExistence type="inferred from homology"/>
<dbReference type="PANTHER" id="PTHR30006:SF15">
    <property type="entry name" value="IRON-UTILIZATION PERIPLASMIC PROTEIN"/>
    <property type="match status" value="1"/>
</dbReference>
<dbReference type="SUPFAM" id="SSF53850">
    <property type="entry name" value="Periplasmic binding protein-like II"/>
    <property type="match status" value="1"/>
</dbReference>
<dbReference type="RefSeq" id="WP_070394467.1">
    <property type="nucleotide sequence ID" value="NZ_CP017599.1"/>
</dbReference>
<dbReference type="InterPro" id="IPR006311">
    <property type="entry name" value="TAT_signal"/>
</dbReference>
<dbReference type="EMBL" id="CP017599">
    <property type="protein sequence ID" value="AOX02040.1"/>
    <property type="molecule type" value="Genomic_DNA"/>
</dbReference>
<feature type="binding site" evidence="4">
    <location>
        <position position="44"/>
    </location>
    <ligand>
        <name>Fe cation</name>
        <dbReference type="ChEBI" id="CHEBI:24875"/>
    </ligand>
</feature>
<keyword evidence="2" id="KW-0813">Transport</keyword>
<evidence type="ECO:0000256" key="4">
    <source>
        <dbReference type="PIRSR" id="PIRSR002825-1"/>
    </source>
</evidence>
<evidence type="ECO:0000256" key="2">
    <source>
        <dbReference type="ARBA" id="ARBA00022496"/>
    </source>
</evidence>
<dbReference type="OrthoDB" id="9769319at2"/>
<comment type="similarity">
    <text evidence="1">Belongs to the bacterial solute-binding protein 1 family.</text>
</comment>
<sequence length="351" mass="38170">MNINRRNILLAGGTAMAAYTLGELGKPRRAAAQNEVVNVYSSRHYKTDDDLYDNFTRITGIEVNLIEGKANPLIERIKSEGANSPADVLITVDAGRLWKADQAGIFAPVNSSELNAKIPANLRHPDNHWFGFTKRARVIMYNKDRVNPADLSTYENLADPKWQGRIAIRSSSNVYNQSLVASLIASLGVPAVKSWVESFVGNFARKPQGNDRAQIEAVAAGIADIAIANTYYLPRYIKSDDPAKQGIFKKVGVFFPNQQNRGAHINISGGGLVKTAPNPGNAIKFLEYLTSPTAQTFFAQANSEYPVVPGTPIDPVLAGFGFPFKEDPTSVSKYGPNSATAVQLMDIAGWV</sequence>
<evidence type="ECO:0000313" key="6">
    <source>
        <dbReference type="Proteomes" id="UP000177870"/>
    </source>
</evidence>